<comment type="pathway">
    <text evidence="2">Protein modification; protein glycosylation.</text>
</comment>
<feature type="transmembrane region" description="Helical" evidence="12">
    <location>
        <begin position="399"/>
        <end position="419"/>
    </location>
</feature>
<sequence>MRASLQRLRRLLKWPSLLLCFLVVGPWYKRLVARVFLFSLLLDALSFCISGPRRTPRRFRIVCAAAALSLVTAAHVVVTPYTKVEESFTIQATHDILVHGLSSSRLHLYDHRAFPGAVPRSFLGPLVLAAPTSLALHTLPWLLSDVLRLPSPALDSADVQTLVRLVLAFASSTALAFFADAVFPPRSERSPHSQGGPAHDPKEPPQSPSGSGGPSPYLFFLALTAAQFHCNFWLSRTVPNSVAFPLVILALGLLARVSHASPHSSHVARRQACIAVALLVFAASVLRLEVVGILAPAGLWILFTRRLGVVDLVAVSAGAGLVSALATTFLDTYFWQTIEPSSAAPRSMYGAFKHSFHLLRTGAGRPLWPELEAMVFNVVQGKSSEWGVSPWHAYLTEHLVKLLGVSIPLLLVGLVAIYGSRAAPRQYPHRALLALLPAAHIATLSLLGHKEWRFIMYCVPCLNAISAIGAAKLLDVKGAGSNVLARAVPYAVLLLTLAGTFLATLASHFNYPGGHALSRLHSHLDTPAGRNQEVRLHIDVMPAMTGVTLFQSLRLERTLYPFSLWSSAPGTPWIYDKTENLPVFGHGARLAWTDYTHLLTGHRDCKVLYEVPPLDLLSITAGPGAAAGQGAMTTAAGADADAERQTPALGDDEQPFETLLQPEKGYAGLRRKSLGRLVGDLKQALRSVVPWSERQRRGLLELALLVSPFEVVREDQVWICSAKRLQSASPSSAPS</sequence>
<name>A0A061H7T7_9BASI</name>
<keyword evidence="8 12" id="KW-1133">Transmembrane helix</keyword>
<dbReference type="HOGENOM" id="CLU_008917_4_1_1"/>
<feature type="transmembrane region" description="Helical" evidence="12">
    <location>
        <begin position="59"/>
        <end position="78"/>
    </location>
</feature>
<keyword evidence="6 12" id="KW-0812">Transmembrane</keyword>
<feature type="transmembrane region" description="Helical" evidence="12">
    <location>
        <begin position="162"/>
        <end position="183"/>
    </location>
</feature>
<proteinExistence type="inferred from homology"/>
<dbReference type="eggNOG" id="KOG2516">
    <property type="taxonomic scope" value="Eukaryota"/>
</dbReference>
<evidence type="ECO:0000256" key="10">
    <source>
        <dbReference type="ARBA" id="ARBA00044721"/>
    </source>
</evidence>
<feature type="transmembrane region" description="Helical" evidence="12">
    <location>
        <begin position="454"/>
        <end position="475"/>
    </location>
</feature>
<dbReference type="EMBL" id="KE361633">
    <property type="protein sequence ID" value="EPQ28708.1"/>
    <property type="molecule type" value="Genomic_DNA"/>
</dbReference>
<dbReference type="RefSeq" id="XP_007879223.1">
    <property type="nucleotide sequence ID" value="XM_007881032.1"/>
</dbReference>
<evidence type="ECO:0000256" key="3">
    <source>
        <dbReference type="ARBA" id="ARBA00007063"/>
    </source>
</evidence>
<dbReference type="InterPro" id="IPR005599">
    <property type="entry name" value="GPI_mannosylTrfase"/>
</dbReference>
<evidence type="ECO:0000313" key="14">
    <source>
        <dbReference type="EMBL" id="EPQ28708.1"/>
    </source>
</evidence>
<evidence type="ECO:0000256" key="7">
    <source>
        <dbReference type="ARBA" id="ARBA00022824"/>
    </source>
</evidence>
<dbReference type="KEGG" id="pfp:PFL1_03512"/>
<keyword evidence="9 12" id="KW-0472">Membrane</keyword>
<feature type="transmembrane region" description="Helical" evidence="12">
    <location>
        <begin position="274"/>
        <end position="302"/>
    </location>
</feature>
<dbReference type="GeneID" id="19317621"/>
<accession>A0A061H7T7</accession>
<feature type="transmembrane region" description="Helical" evidence="12">
    <location>
        <begin position="309"/>
        <end position="330"/>
    </location>
</feature>
<evidence type="ECO:0000256" key="8">
    <source>
        <dbReference type="ARBA" id="ARBA00022989"/>
    </source>
</evidence>
<comment type="function">
    <text evidence="10">Mannosyltransferase that operates in the biosynthetic pathway of dolichol-linked oligosaccharides, the glycan precursors employed in protein asparagine (N)-glycosylation. The assembly of dolichol-linked oligosaccharides begins on the cytosolic side of the endoplasmic reticulum membrane and finishes in its lumen. The sequential addition of sugars to dolichol pyrophosphate produces dolichol-linked oligosaccharides containing fourteen sugars, including two GlcNAcs, nine mannoses and three glucoses. Once assembled, the oligosaccharide is transferred from the lipid to nascent proteins by oligosaccharyltransferases. In the lumen of the endoplasmic reticulum, adds the eighth mannose residue in an alpha-1,6 linkage onto Man(7)GlcNAc(2)-PP-dolichol to produce Man(8)GlcNAc(2)-PP-dolichol.</text>
</comment>
<dbReference type="EC" id="2.4.1.-" evidence="12"/>
<feature type="region of interest" description="Disordered" evidence="13">
    <location>
        <begin position="187"/>
        <end position="212"/>
    </location>
</feature>
<feature type="transmembrane region" description="Helical" evidence="12">
    <location>
        <begin position="242"/>
        <end position="262"/>
    </location>
</feature>
<evidence type="ECO:0000256" key="2">
    <source>
        <dbReference type="ARBA" id="ARBA00004922"/>
    </source>
</evidence>
<evidence type="ECO:0000256" key="5">
    <source>
        <dbReference type="ARBA" id="ARBA00022679"/>
    </source>
</evidence>
<evidence type="ECO:0000256" key="11">
    <source>
        <dbReference type="ARBA" id="ARBA00048899"/>
    </source>
</evidence>
<protein>
    <recommendedName>
        <fullName evidence="12">Mannosyltransferase</fullName>
        <ecNumber evidence="12">2.4.1.-</ecNumber>
    </recommendedName>
</protein>
<gene>
    <name evidence="14" type="ORF">PFL1_03512</name>
</gene>
<dbReference type="GO" id="GO:0006487">
    <property type="term" value="P:protein N-linked glycosylation"/>
    <property type="evidence" value="ECO:0007669"/>
    <property type="project" value="TreeGrafter"/>
</dbReference>
<dbReference type="Pfam" id="PF03901">
    <property type="entry name" value="Glyco_transf_22"/>
    <property type="match status" value="1"/>
</dbReference>
<evidence type="ECO:0000256" key="6">
    <source>
        <dbReference type="ARBA" id="ARBA00022692"/>
    </source>
</evidence>
<evidence type="ECO:0000256" key="4">
    <source>
        <dbReference type="ARBA" id="ARBA00022676"/>
    </source>
</evidence>
<dbReference type="AlphaFoldDB" id="A0A061H7T7"/>
<dbReference type="OrthoDB" id="19039at2759"/>
<feature type="transmembrane region" description="Helical" evidence="12">
    <location>
        <begin position="122"/>
        <end position="142"/>
    </location>
</feature>
<comment type="subcellular location">
    <subcellularLocation>
        <location evidence="1 12">Endoplasmic reticulum membrane</location>
        <topology evidence="1 12">Multi-pass membrane protein</topology>
    </subcellularLocation>
</comment>
<feature type="transmembrane region" description="Helical" evidence="12">
    <location>
        <begin position="431"/>
        <end position="448"/>
    </location>
</feature>
<organism evidence="14 15">
    <name type="scientific">Pseudozyma flocculosa PF-1</name>
    <dbReference type="NCBI Taxonomy" id="1277687"/>
    <lineage>
        <taxon>Eukaryota</taxon>
        <taxon>Fungi</taxon>
        <taxon>Dikarya</taxon>
        <taxon>Basidiomycota</taxon>
        <taxon>Ustilaginomycotina</taxon>
        <taxon>Ustilaginomycetes</taxon>
        <taxon>Ustilaginales</taxon>
        <taxon>Ustilaginaceae</taxon>
        <taxon>Pseudozyma</taxon>
    </lineage>
</organism>
<evidence type="ECO:0000313" key="15">
    <source>
        <dbReference type="Proteomes" id="UP000053664"/>
    </source>
</evidence>
<dbReference type="GO" id="GO:0005789">
    <property type="term" value="C:endoplasmic reticulum membrane"/>
    <property type="evidence" value="ECO:0007669"/>
    <property type="project" value="UniProtKB-SubCell"/>
</dbReference>
<dbReference type="GO" id="GO:0052917">
    <property type="term" value="F:dol-P-Man:Man(7)GlcNAc(2)-PP-Dol alpha-1,6-mannosyltransferase activity"/>
    <property type="evidence" value="ECO:0007669"/>
    <property type="project" value="UniProtKB-EC"/>
</dbReference>
<evidence type="ECO:0000256" key="12">
    <source>
        <dbReference type="RuleBase" id="RU363075"/>
    </source>
</evidence>
<evidence type="ECO:0000256" key="13">
    <source>
        <dbReference type="SAM" id="MobiDB-lite"/>
    </source>
</evidence>
<dbReference type="PANTHER" id="PTHR22760:SF1">
    <property type="entry name" value="DOL-P-MAN:MAN(7)GLCNAC(2)-PP-DOL ALPHA-1,6-MANNOSYLTRANSFERASE"/>
    <property type="match status" value="1"/>
</dbReference>
<keyword evidence="7 12" id="KW-0256">Endoplasmic reticulum</keyword>
<dbReference type="UniPathway" id="UPA00378"/>
<feature type="transmembrane region" description="Helical" evidence="12">
    <location>
        <begin position="487"/>
        <end position="509"/>
    </location>
</feature>
<keyword evidence="4 12" id="KW-0328">Glycosyltransferase</keyword>
<feature type="transmembrane region" description="Helical" evidence="12">
    <location>
        <begin position="217"/>
        <end position="235"/>
    </location>
</feature>
<dbReference type="PANTHER" id="PTHR22760">
    <property type="entry name" value="GLYCOSYLTRANSFERASE"/>
    <property type="match status" value="1"/>
</dbReference>
<evidence type="ECO:0000256" key="1">
    <source>
        <dbReference type="ARBA" id="ARBA00004477"/>
    </source>
</evidence>
<comment type="catalytic activity">
    <reaction evidence="11">
        <text>an alpha-D-Man-(1-&gt;2)-alpha-D-Man-(1-&gt;2)-alpha-D-Man-(1-&gt;3)-[alpha-D-Man-(1-&gt;2)-alpha-D-Man-(1-&gt;3)-alpha-D-Man-(1-&gt;6)]-beta-D-Man-(1-&gt;4)-beta-D-GlcNAc-(1-&gt;4)-alpha-D-GlcNAc-diphospho-di-trans,poly-cis-dolichol + a di-trans,poly-cis-dolichyl beta-D-mannosyl phosphate = an alpha-D-Man-(1-&gt;2)-alpha-D-Man-(1-&gt;2)-alpha-D-Man-(1-&gt;3)-[alpha-D-Man-(1-&gt;2)-alpha-D-Man-(1-&gt;3)-[alpha-D-Man-(1-&gt;6)]-alpha-D-Man-(1-&gt;6)]-beta-D-Man-(1-&gt;4)-beta-D-GlcNAc-(1-&gt;4)-alpha-D-GlcNAc-diphospho-di-trans,poly-cis-dolichol + a di-trans,poly-cis-dolichyl phosphate + H(+)</text>
        <dbReference type="Rhea" id="RHEA:29535"/>
        <dbReference type="Rhea" id="RHEA-COMP:19498"/>
        <dbReference type="Rhea" id="RHEA-COMP:19501"/>
        <dbReference type="Rhea" id="RHEA-COMP:19518"/>
        <dbReference type="Rhea" id="RHEA-COMP:19519"/>
        <dbReference type="ChEBI" id="CHEBI:15378"/>
        <dbReference type="ChEBI" id="CHEBI:57683"/>
        <dbReference type="ChEBI" id="CHEBI:58211"/>
        <dbReference type="ChEBI" id="CHEBI:132517"/>
        <dbReference type="ChEBI" id="CHEBI:132519"/>
        <dbReference type="EC" id="2.4.1.260"/>
    </reaction>
    <physiologicalReaction direction="left-to-right" evidence="11">
        <dbReference type="Rhea" id="RHEA:29536"/>
    </physiologicalReaction>
</comment>
<evidence type="ECO:0000256" key="9">
    <source>
        <dbReference type="ARBA" id="ARBA00023136"/>
    </source>
</evidence>
<reference evidence="14 15" key="1">
    <citation type="journal article" date="2013" name="Plant Cell">
        <title>The transition from a phytopathogenic smut ancestor to an anamorphic biocontrol agent deciphered by comparative whole-genome analysis.</title>
        <authorList>
            <person name="Lefebvre F."/>
            <person name="Joly D.L."/>
            <person name="Labbe C."/>
            <person name="Teichmann B."/>
            <person name="Linning R."/>
            <person name="Belzile F."/>
            <person name="Bakkeren G."/>
            <person name="Belanger R.R."/>
        </authorList>
    </citation>
    <scope>NUCLEOTIDE SEQUENCE [LARGE SCALE GENOMIC DNA]</scope>
    <source>
        <strain evidence="14 15">PF-1</strain>
    </source>
</reference>
<comment type="similarity">
    <text evidence="3 12">Belongs to the glycosyltransferase 22 family.</text>
</comment>
<keyword evidence="5" id="KW-0808">Transferase</keyword>
<dbReference type="Proteomes" id="UP000053664">
    <property type="component" value="Unassembled WGS sequence"/>
</dbReference>